<dbReference type="InterPro" id="IPR002347">
    <property type="entry name" value="SDR_fam"/>
</dbReference>
<dbReference type="InterPro" id="IPR036291">
    <property type="entry name" value="NAD(P)-bd_dom_sf"/>
</dbReference>
<dbReference type="GO" id="GO:0016491">
    <property type="term" value="F:oxidoreductase activity"/>
    <property type="evidence" value="ECO:0007669"/>
    <property type="project" value="UniProtKB-KW"/>
</dbReference>
<accession>A0A2I0V1M0</accession>
<sequence length="243" mass="25619">MNMGQQVVIITGAGNGIGRETAKLLATQDKALVLVDFDEKSGQDTLHAVKEHQQQAIFVHADVSKSQDVKKYVEAAKEAFGRIDAFINNAGVLSPPSLLADLEEETFDNVISVNLKGTFLGLKYVLKEMEQQRSGVIVNTSSAAGIQGQSYLGGYAASKHGVIGLTRTAAIEYGPSGIRVNAICPGGVMTNMTKGLTSNPKENGPLRRLANASEIANVIAFLISEEASYVNGAVVPIDGGLTS</sequence>
<name>A0A2I0V1M0_9BACI</name>
<gene>
    <name evidence="3" type="ORF">CRI88_07550</name>
</gene>
<dbReference type="EMBL" id="PDFK01000002">
    <property type="protein sequence ID" value="PKU52211.1"/>
    <property type="molecule type" value="Genomic_DNA"/>
</dbReference>
<dbReference type="FunFam" id="3.40.50.720:FF:000084">
    <property type="entry name" value="Short-chain dehydrogenase reductase"/>
    <property type="match status" value="1"/>
</dbReference>
<dbReference type="NCBIfam" id="NF005559">
    <property type="entry name" value="PRK07231.1"/>
    <property type="match status" value="1"/>
</dbReference>
<dbReference type="PRINTS" id="PR00081">
    <property type="entry name" value="GDHRDH"/>
</dbReference>
<dbReference type="Gene3D" id="3.40.50.720">
    <property type="entry name" value="NAD(P)-binding Rossmann-like Domain"/>
    <property type="match status" value="1"/>
</dbReference>
<dbReference type="PANTHER" id="PTHR24321">
    <property type="entry name" value="DEHYDROGENASES, SHORT CHAIN"/>
    <property type="match status" value="1"/>
</dbReference>
<comment type="caution">
    <text evidence="3">The sequence shown here is derived from an EMBL/GenBank/DDBJ whole genome shotgun (WGS) entry which is preliminary data.</text>
</comment>
<dbReference type="SUPFAM" id="SSF51735">
    <property type="entry name" value="NAD(P)-binding Rossmann-fold domains"/>
    <property type="match status" value="1"/>
</dbReference>
<dbReference type="PROSITE" id="PS00061">
    <property type="entry name" value="ADH_SHORT"/>
    <property type="match status" value="1"/>
</dbReference>
<protein>
    <submittedName>
        <fullName evidence="3">NAD(P)-dependent oxidoreductase</fullName>
    </submittedName>
</protein>
<dbReference type="GO" id="GO:0008206">
    <property type="term" value="P:bile acid metabolic process"/>
    <property type="evidence" value="ECO:0007669"/>
    <property type="project" value="UniProtKB-ARBA"/>
</dbReference>
<dbReference type="Pfam" id="PF13561">
    <property type="entry name" value="adh_short_C2"/>
    <property type="match status" value="1"/>
</dbReference>
<dbReference type="AlphaFoldDB" id="A0A2I0V1M0"/>
<evidence type="ECO:0000256" key="1">
    <source>
        <dbReference type="ARBA" id="ARBA00006484"/>
    </source>
</evidence>
<dbReference type="PRINTS" id="PR00080">
    <property type="entry name" value="SDRFAMILY"/>
</dbReference>
<proteinExistence type="inferred from homology"/>
<reference evidence="3 4" key="1">
    <citation type="submission" date="2017-10" db="EMBL/GenBank/DDBJ databases">
        <title>Draft genome of Lysinibacillus fusiformis strain Juneja, a laboratory-derived pathogen of Drosophila melanogaster.</title>
        <authorList>
            <person name="Smith B.R."/>
            <person name="Unckless R.L."/>
        </authorList>
    </citation>
    <scope>NUCLEOTIDE SEQUENCE [LARGE SCALE GENOMIC DNA]</scope>
    <source>
        <strain evidence="3 4">Juneja</strain>
    </source>
</reference>
<dbReference type="InterPro" id="IPR020904">
    <property type="entry name" value="Sc_DH/Rdtase_CS"/>
</dbReference>
<dbReference type="PANTHER" id="PTHR24321:SF8">
    <property type="entry name" value="ESTRADIOL 17-BETA-DEHYDROGENASE 8-RELATED"/>
    <property type="match status" value="1"/>
</dbReference>
<keyword evidence="2" id="KW-0560">Oxidoreductase</keyword>
<evidence type="ECO:0000256" key="2">
    <source>
        <dbReference type="ARBA" id="ARBA00023002"/>
    </source>
</evidence>
<organism evidence="3 4">
    <name type="scientific">Lysinibacillus fusiformis</name>
    <dbReference type="NCBI Taxonomy" id="28031"/>
    <lineage>
        <taxon>Bacteria</taxon>
        <taxon>Bacillati</taxon>
        <taxon>Bacillota</taxon>
        <taxon>Bacilli</taxon>
        <taxon>Bacillales</taxon>
        <taxon>Bacillaceae</taxon>
        <taxon>Lysinibacillus</taxon>
    </lineage>
</organism>
<dbReference type="Proteomes" id="UP000234956">
    <property type="component" value="Unassembled WGS sequence"/>
</dbReference>
<evidence type="ECO:0000313" key="4">
    <source>
        <dbReference type="Proteomes" id="UP000234956"/>
    </source>
</evidence>
<evidence type="ECO:0000313" key="3">
    <source>
        <dbReference type="EMBL" id="PKU52211.1"/>
    </source>
</evidence>
<comment type="similarity">
    <text evidence="1">Belongs to the short-chain dehydrogenases/reductases (SDR) family.</text>
</comment>
<dbReference type="CDD" id="cd05233">
    <property type="entry name" value="SDR_c"/>
    <property type="match status" value="1"/>
</dbReference>